<accession>A0A2U2N0Z3</accession>
<proteinExistence type="predicted"/>
<dbReference type="Proteomes" id="UP000245876">
    <property type="component" value="Unassembled WGS sequence"/>
</dbReference>
<keyword evidence="2" id="KW-1185">Reference proteome</keyword>
<dbReference type="EMBL" id="QFFM01000033">
    <property type="protein sequence ID" value="PWG62644.1"/>
    <property type="molecule type" value="Genomic_DNA"/>
</dbReference>
<reference evidence="1 2" key="1">
    <citation type="journal article" date="2018" name="Int. J. Syst. Evol. Microbiol.">
        <title>Bifidobacterium callitrichidarum sp. nov. from the faeces of the emperor tamarin (Saguinus imperator).</title>
        <authorList>
            <person name="Modesto M."/>
            <person name="Michelini S."/>
            <person name="Sansosti M.C."/>
            <person name="De Filippo C."/>
            <person name="Cavalieri D."/>
            <person name="Qvirist L."/>
            <person name="Andlid T."/>
            <person name="Spiezio C."/>
            <person name="Sandri C."/>
            <person name="Pascarelli S."/>
            <person name="Sgorbati B."/>
            <person name="Mattarelli P."/>
        </authorList>
    </citation>
    <scope>NUCLEOTIDE SEQUENCE [LARGE SCALE GENOMIC DNA]</scope>
    <source>
        <strain evidence="1 2">TRI 5</strain>
    </source>
</reference>
<evidence type="ECO:0000313" key="1">
    <source>
        <dbReference type="EMBL" id="PWG62644.1"/>
    </source>
</evidence>
<gene>
    <name evidence="1" type="ORF">DF196_11845</name>
</gene>
<dbReference type="Pfam" id="PF18143">
    <property type="entry name" value="HAD_SAK_2"/>
    <property type="match status" value="1"/>
</dbReference>
<organism evidence="1 2">
    <name type="scientific">Bifidobacterium callitrichidarum</name>
    <dbReference type="NCBI Taxonomy" id="2052941"/>
    <lineage>
        <taxon>Bacteria</taxon>
        <taxon>Bacillati</taxon>
        <taxon>Actinomycetota</taxon>
        <taxon>Actinomycetes</taxon>
        <taxon>Bifidobacteriales</taxon>
        <taxon>Bifidobacteriaceae</taxon>
        <taxon>Bifidobacterium</taxon>
    </lineage>
</organism>
<dbReference type="OrthoDB" id="5124141at2"/>
<dbReference type="RefSeq" id="WP_109058010.1">
    <property type="nucleotide sequence ID" value="NZ_QFFM01000033.1"/>
</dbReference>
<comment type="caution">
    <text evidence="1">The sequence shown here is derived from an EMBL/GenBank/DDBJ whole genome shotgun (WGS) entry which is preliminary data.</text>
</comment>
<protein>
    <submittedName>
        <fullName evidence="1">Uncharacterized protein</fullName>
    </submittedName>
</protein>
<evidence type="ECO:0000313" key="2">
    <source>
        <dbReference type="Proteomes" id="UP000245876"/>
    </source>
</evidence>
<dbReference type="AlphaFoldDB" id="A0A2U2N0Z3"/>
<sequence>MNPTRIYLDFDGVINAFPDAKVLRRGGVGHTGWLKDSDPRKSLYSEERAFRLDGNEQVRTDRGRFRIHFSRQLVDGLRGLAESGVVELHWLSTWQDYCSRLNQRLGWSPDIITTERWYDMETGAHRKTGKKATIFHALEQQAGPIIWIDDEECFETPRMQIESIQPKYPVLLIRPDERIAISRRQWRLIQEFIAKPEEYPAASLDEEKTIHAHREHIGF</sequence>
<name>A0A2U2N0Z3_9BIFI</name>